<reference evidence="4" key="1">
    <citation type="journal article" date="2019" name="Int. J. Syst. Evol. Microbiol.">
        <title>The Global Catalogue of Microorganisms (GCM) 10K type strain sequencing project: providing services to taxonomists for standard genome sequencing and annotation.</title>
        <authorList>
            <consortium name="The Broad Institute Genomics Platform"/>
            <consortium name="The Broad Institute Genome Sequencing Center for Infectious Disease"/>
            <person name="Wu L."/>
            <person name="Ma J."/>
        </authorList>
    </citation>
    <scope>NUCLEOTIDE SEQUENCE [LARGE SCALE GENOMIC DNA]</scope>
    <source>
        <strain evidence="4">KLKA75</strain>
    </source>
</reference>
<evidence type="ECO:0000313" key="4">
    <source>
        <dbReference type="Proteomes" id="UP001595872"/>
    </source>
</evidence>
<dbReference type="PANTHER" id="PTHR46268">
    <property type="entry name" value="STRESS RESPONSE PROTEIN NHAX"/>
    <property type="match status" value="1"/>
</dbReference>
<dbReference type="Pfam" id="PF00582">
    <property type="entry name" value="Usp"/>
    <property type="match status" value="2"/>
</dbReference>
<evidence type="ECO:0000313" key="3">
    <source>
        <dbReference type="EMBL" id="MFC4907087.1"/>
    </source>
</evidence>
<dbReference type="Gene3D" id="3.40.50.620">
    <property type="entry name" value="HUPs"/>
    <property type="match status" value="2"/>
</dbReference>
<keyword evidence="4" id="KW-1185">Reference proteome</keyword>
<dbReference type="InterPro" id="IPR006015">
    <property type="entry name" value="Universal_stress_UspA"/>
</dbReference>
<accession>A0ABV9TWA6</accession>
<name>A0ABV9TWA6_9ACTN</name>
<proteinExistence type="inferred from homology"/>
<comment type="caution">
    <text evidence="3">The sequence shown here is derived from an EMBL/GenBank/DDBJ whole genome shotgun (WGS) entry which is preliminary data.</text>
</comment>
<dbReference type="CDD" id="cd00293">
    <property type="entry name" value="USP-like"/>
    <property type="match status" value="1"/>
</dbReference>
<sequence length="285" mass="30687">MSWGSHILVGYDGTTDGERALRWAATEAKIRKLPLSVCHAWRWPYPIAYIDHEGAVIVRKMGRHVLDHGVARAREIAPTVTVKGHLADGPADSALLHLAESAEMIVVGAHERTEMPLGSTALRLPARADRPVVVVRPDHHGHRSVVAGFDGSAGAEAALAFAFEEAAVRRWSLHVVSGCWEPNAAAPEDLGLYADEQRLRRVRGARLEQSVAPWCTKYPQVETRTSLLVTSPREALLEAARTADLIVVGRRGAGGRDGLRVGATTSAMLQQSPCAVAVVPPRAGL</sequence>
<dbReference type="Proteomes" id="UP001595872">
    <property type="component" value="Unassembled WGS sequence"/>
</dbReference>
<evidence type="ECO:0000256" key="1">
    <source>
        <dbReference type="ARBA" id="ARBA00008791"/>
    </source>
</evidence>
<dbReference type="RefSeq" id="WP_378252828.1">
    <property type="nucleotide sequence ID" value="NZ_JBHSIT010000002.1"/>
</dbReference>
<dbReference type="PANTHER" id="PTHR46268:SF6">
    <property type="entry name" value="UNIVERSAL STRESS PROTEIN UP12"/>
    <property type="match status" value="1"/>
</dbReference>
<dbReference type="InterPro" id="IPR014729">
    <property type="entry name" value="Rossmann-like_a/b/a_fold"/>
</dbReference>
<dbReference type="InterPro" id="IPR006016">
    <property type="entry name" value="UspA"/>
</dbReference>
<dbReference type="PRINTS" id="PR01438">
    <property type="entry name" value="UNVRSLSTRESS"/>
</dbReference>
<organism evidence="3 4">
    <name type="scientific">Actinomadura gamaensis</name>
    <dbReference type="NCBI Taxonomy" id="1763541"/>
    <lineage>
        <taxon>Bacteria</taxon>
        <taxon>Bacillati</taxon>
        <taxon>Actinomycetota</taxon>
        <taxon>Actinomycetes</taxon>
        <taxon>Streptosporangiales</taxon>
        <taxon>Thermomonosporaceae</taxon>
        <taxon>Actinomadura</taxon>
    </lineage>
</organism>
<dbReference type="SUPFAM" id="SSF52402">
    <property type="entry name" value="Adenine nucleotide alpha hydrolases-like"/>
    <property type="match status" value="2"/>
</dbReference>
<comment type="similarity">
    <text evidence="1">Belongs to the universal stress protein A family.</text>
</comment>
<feature type="domain" description="UspA" evidence="2">
    <location>
        <begin position="143"/>
        <end position="280"/>
    </location>
</feature>
<gene>
    <name evidence="3" type="ORF">ACFPCY_07135</name>
</gene>
<protein>
    <submittedName>
        <fullName evidence="3">Universal stress protein</fullName>
    </submittedName>
</protein>
<evidence type="ECO:0000259" key="2">
    <source>
        <dbReference type="Pfam" id="PF00582"/>
    </source>
</evidence>
<feature type="domain" description="UspA" evidence="2">
    <location>
        <begin position="6"/>
        <end position="136"/>
    </location>
</feature>
<dbReference type="EMBL" id="JBHSIT010000002">
    <property type="protein sequence ID" value="MFC4907087.1"/>
    <property type="molecule type" value="Genomic_DNA"/>
</dbReference>